<keyword evidence="1" id="KW-0812">Transmembrane</keyword>
<keyword evidence="1" id="KW-0472">Membrane</keyword>
<evidence type="ECO:0000256" key="1">
    <source>
        <dbReference type="SAM" id="Phobius"/>
    </source>
</evidence>
<feature type="transmembrane region" description="Helical" evidence="1">
    <location>
        <begin position="35"/>
        <end position="68"/>
    </location>
</feature>
<dbReference type="Proteomes" id="UP001056035">
    <property type="component" value="Chromosome"/>
</dbReference>
<keyword evidence="1" id="KW-1133">Transmembrane helix</keyword>
<evidence type="ECO:0000313" key="2">
    <source>
        <dbReference type="EMBL" id="UTI64045.1"/>
    </source>
</evidence>
<dbReference type="EMBL" id="CP098502">
    <property type="protein sequence ID" value="UTI64045.1"/>
    <property type="molecule type" value="Genomic_DNA"/>
</dbReference>
<organism evidence="2 3">
    <name type="scientific">Paraconexibacter antarcticus</name>
    <dbReference type="NCBI Taxonomy" id="2949664"/>
    <lineage>
        <taxon>Bacteria</taxon>
        <taxon>Bacillati</taxon>
        <taxon>Actinomycetota</taxon>
        <taxon>Thermoleophilia</taxon>
        <taxon>Solirubrobacterales</taxon>
        <taxon>Paraconexibacteraceae</taxon>
        <taxon>Paraconexibacter</taxon>
    </lineage>
</organism>
<accession>A0ABY5DRF9</accession>
<name>A0ABY5DRF9_9ACTN</name>
<sequence length="80" mass="8891">MARQRRRGREAQRQAETEERILALRKAGRAWWIRGVLAIVFGGLLGLLVPIMFAAGIVAFVVCVYLGLREGIAAQRLENG</sequence>
<reference evidence="2 3" key="1">
    <citation type="submission" date="2022-06" db="EMBL/GenBank/DDBJ databases">
        <title>Paraconexibacter antarcticus.</title>
        <authorList>
            <person name="Kim C.S."/>
        </authorList>
    </citation>
    <scope>NUCLEOTIDE SEQUENCE [LARGE SCALE GENOMIC DNA]</scope>
    <source>
        <strain evidence="2 3">02-257</strain>
    </source>
</reference>
<proteinExistence type="predicted"/>
<protein>
    <submittedName>
        <fullName evidence="2">Uncharacterized protein</fullName>
    </submittedName>
</protein>
<gene>
    <name evidence="2" type="ORF">NBH00_22250</name>
</gene>
<dbReference type="RefSeq" id="WP_254570759.1">
    <property type="nucleotide sequence ID" value="NZ_CP098502.1"/>
</dbReference>
<evidence type="ECO:0000313" key="3">
    <source>
        <dbReference type="Proteomes" id="UP001056035"/>
    </source>
</evidence>
<keyword evidence="3" id="KW-1185">Reference proteome</keyword>